<evidence type="ECO:0000313" key="1">
    <source>
        <dbReference type="EMBL" id="OTP77718.1"/>
    </source>
</evidence>
<comment type="caution">
    <text evidence="1">The sequence shown here is derived from an EMBL/GenBank/DDBJ whole genome shotgun (WGS) entry which is preliminary data.</text>
</comment>
<sequence>MTVTTIGIDLAKNVFQVHGVDERGKTALRKQLKRAQVAEFFANIPPSVVGMEACGSAHYWRENCSPLATRSV</sequence>
<organism evidence="1 2">
    <name type="scientific">Caballeronia sordidicola</name>
    <name type="common">Burkholderia sordidicola</name>
    <dbReference type="NCBI Taxonomy" id="196367"/>
    <lineage>
        <taxon>Bacteria</taxon>
        <taxon>Pseudomonadati</taxon>
        <taxon>Pseudomonadota</taxon>
        <taxon>Betaproteobacteria</taxon>
        <taxon>Burkholderiales</taxon>
        <taxon>Burkholderiaceae</taxon>
        <taxon>Caballeronia</taxon>
    </lineage>
</organism>
<gene>
    <name evidence="1" type="ORF">PAMC26510_08595</name>
</gene>
<dbReference type="Proteomes" id="UP000194546">
    <property type="component" value="Unassembled WGS sequence"/>
</dbReference>
<accession>A0A242N211</accession>
<protein>
    <submittedName>
        <fullName evidence="1">Mobile element protein</fullName>
    </submittedName>
</protein>
<proteinExistence type="predicted"/>
<evidence type="ECO:0000313" key="2">
    <source>
        <dbReference type="Proteomes" id="UP000194546"/>
    </source>
</evidence>
<reference evidence="1 2" key="1">
    <citation type="submission" date="2017-03" db="EMBL/GenBank/DDBJ databases">
        <title>Genome analysis of strain PAMC 26510.</title>
        <authorList>
            <person name="Oh H.-M."/>
            <person name="Yang J.-A."/>
        </authorList>
    </citation>
    <scope>NUCLEOTIDE SEQUENCE [LARGE SCALE GENOMIC DNA]</scope>
    <source>
        <strain evidence="1 2">PAMC 26510</strain>
    </source>
</reference>
<name>A0A242N211_CABSO</name>
<dbReference type="EMBL" id="NBTY01000052">
    <property type="protein sequence ID" value="OTP77718.1"/>
    <property type="molecule type" value="Genomic_DNA"/>
</dbReference>
<dbReference type="AlphaFoldDB" id="A0A242N211"/>